<name>A0A284S1W8_ARMOS</name>
<dbReference type="OrthoDB" id="2881654at2759"/>
<evidence type="ECO:0000313" key="2">
    <source>
        <dbReference type="Proteomes" id="UP000219338"/>
    </source>
</evidence>
<keyword evidence="2" id="KW-1185">Reference proteome</keyword>
<dbReference type="Proteomes" id="UP000219338">
    <property type="component" value="Unassembled WGS sequence"/>
</dbReference>
<evidence type="ECO:0000313" key="1">
    <source>
        <dbReference type="EMBL" id="SJL14977.1"/>
    </source>
</evidence>
<organism evidence="1 2">
    <name type="scientific">Armillaria ostoyae</name>
    <name type="common">Armillaria root rot fungus</name>
    <dbReference type="NCBI Taxonomy" id="47428"/>
    <lineage>
        <taxon>Eukaryota</taxon>
        <taxon>Fungi</taxon>
        <taxon>Dikarya</taxon>
        <taxon>Basidiomycota</taxon>
        <taxon>Agaricomycotina</taxon>
        <taxon>Agaricomycetes</taxon>
        <taxon>Agaricomycetidae</taxon>
        <taxon>Agaricales</taxon>
        <taxon>Marasmiineae</taxon>
        <taxon>Physalacriaceae</taxon>
        <taxon>Armillaria</taxon>
    </lineage>
</organism>
<dbReference type="OMA" id="SILGPWY"/>
<evidence type="ECO:0008006" key="3">
    <source>
        <dbReference type="Google" id="ProtNLM"/>
    </source>
</evidence>
<reference evidence="2" key="1">
    <citation type="journal article" date="2017" name="Nat. Ecol. Evol.">
        <title>Genome expansion and lineage-specific genetic innovations in the forest pathogenic fungi Armillaria.</title>
        <authorList>
            <person name="Sipos G."/>
            <person name="Prasanna A.N."/>
            <person name="Walter M.C."/>
            <person name="O'Connor E."/>
            <person name="Balint B."/>
            <person name="Krizsan K."/>
            <person name="Kiss B."/>
            <person name="Hess J."/>
            <person name="Varga T."/>
            <person name="Slot J."/>
            <person name="Riley R."/>
            <person name="Boka B."/>
            <person name="Rigling D."/>
            <person name="Barry K."/>
            <person name="Lee J."/>
            <person name="Mihaltcheva S."/>
            <person name="LaButti K."/>
            <person name="Lipzen A."/>
            <person name="Waldron R."/>
            <person name="Moloney N.M."/>
            <person name="Sperisen C."/>
            <person name="Kredics L."/>
            <person name="Vagvoelgyi C."/>
            <person name="Patrignani A."/>
            <person name="Fitzpatrick D."/>
            <person name="Nagy I."/>
            <person name="Doyle S."/>
            <person name="Anderson J.B."/>
            <person name="Grigoriev I.V."/>
            <person name="Gueldener U."/>
            <person name="Muensterkoetter M."/>
            <person name="Nagy L.G."/>
        </authorList>
    </citation>
    <scope>NUCLEOTIDE SEQUENCE [LARGE SCALE GENOMIC DNA]</scope>
    <source>
        <strain evidence="2">C18/9</strain>
    </source>
</reference>
<proteinExistence type="predicted"/>
<dbReference type="EMBL" id="FUEG01000026">
    <property type="protein sequence ID" value="SJL14977.1"/>
    <property type="molecule type" value="Genomic_DNA"/>
</dbReference>
<dbReference type="AlphaFoldDB" id="A0A284S1W8"/>
<accession>A0A284S1W8</accession>
<sequence length="366" mass="41384">MHIRLRHKSQAPTGILLSLPVELLEHILHESCNTGRKALRSTCTHLCRLVTPFVFETLVIDIAKTSLSNSRDRLRFFTALVSGKTLTRHVKHLRLVSLTIPVRNRLGILDRVFFNKREDKKSKKLEALLAAAIPLMTSLQSVRYDGTDAELLESVALSKQLSYIPCMSVVLINNRRSAIPHIDLDFLHIAELSILGPWYLDFTATLISNNTRLASVGLYSHSYSSDPASTVILEHPKGMYRCITNLSLCGKWALRRSNVPILVPKLRQLQSLELCIEFVASEFWAALQPEQICIQQVSLSLSDNDPALFDYLCSYSGLHSLFLRIRSGFGEETRKGMERVRERHGKLVECEPPGLQFAPYDVEDFS</sequence>
<gene>
    <name evidence="1" type="ORF">ARMOST_18455</name>
</gene>
<protein>
    <recommendedName>
        <fullName evidence="3">F-box domain-containing protein</fullName>
    </recommendedName>
</protein>